<evidence type="ECO:0000313" key="9">
    <source>
        <dbReference type="EMBL" id="QOY90638.1"/>
    </source>
</evidence>
<dbReference type="Gene3D" id="1.10.10.10">
    <property type="entry name" value="Winged helix-like DNA-binding domain superfamily/Winged helix DNA-binding domain"/>
    <property type="match status" value="1"/>
</dbReference>
<dbReference type="PANTHER" id="PTHR33202:SF7">
    <property type="entry name" value="FERRIC UPTAKE REGULATION PROTEIN"/>
    <property type="match status" value="1"/>
</dbReference>
<evidence type="ECO:0000256" key="2">
    <source>
        <dbReference type="ARBA" id="ARBA00022491"/>
    </source>
</evidence>
<evidence type="ECO:0000256" key="8">
    <source>
        <dbReference type="PIRSR" id="PIRSR602481-2"/>
    </source>
</evidence>
<sequence>MQSGQEHMLSDFRQQCRAAGLSLTHQREVIFLAVSASKGHPSPESIYDEVRRQIPSISLATVYKNIRTFLEAGLLREVSPHHGSLRLEANLIDHHHLVCTRCKAIVDLAETDIEPVHLKRELPSGFRVLRYSVEFQGLCPDCASDIKTP</sequence>
<organism evidence="9 10">
    <name type="scientific">Paludibaculum fermentans</name>
    <dbReference type="NCBI Taxonomy" id="1473598"/>
    <lineage>
        <taxon>Bacteria</taxon>
        <taxon>Pseudomonadati</taxon>
        <taxon>Acidobacteriota</taxon>
        <taxon>Terriglobia</taxon>
        <taxon>Bryobacterales</taxon>
        <taxon>Bryobacteraceae</taxon>
        <taxon>Paludibaculum</taxon>
    </lineage>
</organism>
<evidence type="ECO:0000313" key="10">
    <source>
        <dbReference type="Proteomes" id="UP000593892"/>
    </source>
</evidence>
<dbReference type="GO" id="GO:0003700">
    <property type="term" value="F:DNA-binding transcription factor activity"/>
    <property type="evidence" value="ECO:0007669"/>
    <property type="project" value="InterPro"/>
</dbReference>
<evidence type="ECO:0000256" key="4">
    <source>
        <dbReference type="ARBA" id="ARBA00023015"/>
    </source>
</evidence>
<dbReference type="InterPro" id="IPR036388">
    <property type="entry name" value="WH-like_DNA-bd_sf"/>
</dbReference>
<evidence type="ECO:0000256" key="6">
    <source>
        <dbReference type="ARBA" id="ARBA00023163"/>
    </source>
</evidence>
<dbReference type="InterPro" id="IPR036390">
    <property type="entry name" value="WH_DNA-bd_sf"/>
</dbReference>
<protein>
    <submittedName>
        <fullName evidence="9">Transcriptional repressor</fullName>
    </submittedName>
</protein>
<keyword evidence="5" id="KW-0238">DNA-binding</keyword>
<accession>A0A7S7SN62</accession>
<feature type="binding site" evidence="7">
    <location>
        <position position="102"/>
    </location>
    <ligand>
        <name>Zn(2+)</name>
        <dbReference type="ChEBI" id="CHEBI:29105"/>
    </ligand>
</feature>
<dbReference type="Gene3D" id="3.30.1490.190">
    <property type="match status" value="1"/>
</dbReference>
<feature type="binding site" evidence="7">
    <location>
        <position position="142"/>
    </location>
    <ligand>
        <name>Zn(2+)</name>
        <dbReference type="ChEBI" id="CHEBI:29105"/>
    </ligand>
</feature>
<keyword evidence="8" id="KW-0408">Iron</keyword>
<comment type="similarity">
    <text evidence="1">Belongs to the Fur family.</text>
</comment>
<keyword evidence="7" id="KW-0479">Metal-binding</keyword>
<name>A0A7S7SN62_PALFE</name>
<dbReference type="RefSeq" id="WP_194452298.1">
    <property type="nucleotide sequence ID" value="NZ_CP063849.1"/>
</dbReference>
<dbReference type="GO" id="GO:0045892">
    <property type="term" value="P:negative regulation of DNA-templated transcription"/>
    <property type="evidence" value="ECO:0007669"/>
    <property type="project" value="TreeGrafter"/>
</dbReference>
<comment type="cofactor">
    <cofactor evidence="8">
        <name>Mn(2+)</name>
        <dbReference type="ChEBI" id="CHEBI:29035"/>
    </cofactor>
    <cofactor evidence="8">
        <name>Fe(2+)</name>
        <dbReference type="ChEBI" id="CHEBI:29033"/>
    </cofactor>
    <text evidence="8">Binds 1 Mn(2+) or Fe(2+) ion per subunit.</text>
</comment>
<feature type="binding site" evidence="7">
    <location>
        <position position="139"/>
    </location>
    <ligand>
        <name>Zn(2+)</name>
        <dbReference type="ChEBI" id="CHEBI:29105"/>
    </ligand>
</feature>
<keyword evidence="10" id="KW-1185">Reference proteome</keyword>
<keyword evidence="4" id="KW-0805">Transcription regulation</keyword>
<dbReference type="KEGG" id="pfer:IRI77_12015"/>
<dbReference type="GO" id="GO:0000976">
    <property type="term" value="F:transcription cis-regulatory region binding"/>
    <property type="evidence" value="ECO:0007669"/>
    <property type="project" value="TreeGrafter"/>
</dbReference>
<keyword evidence="2" id="KW-0678">Repressor</keyword>
<feature type="binding site" evidence="8">
    <location>
        <position position="114"/>
    </location>
    <ligand>
        <name>Fe cation</name>
        <dbReference type="ChEBI" id="CHEBI:24875"/>
    </ligand>
</feature>
<dbReference type="CDD" id="cd07153">
    <property type="entry name" value="Fur_like"/>
    <property type="match status" value="1"/>
</dbReference>
<proteinExistence type="inferred from homology"/>
<dbReference type="SUPFAM" id="SSF46785">
    <property type="entry name" value="Winged helix' DNA-binding domain"/>
    <property type="match status" value="1"/>
</dbReference>
<feature type="binding site" evidence="7">
    <location>
        <position position="99"/>
    </location>
    <ligand>
        <name>Zn(2+)</name>
        <dbReference type="ChEBI" id="CHEBI:29105"/>
    </ligand>
</feature>
<dbReference type="Pfam" id="PF01475">
    <property type="entry name" value="FUR"/>
    <property type="match status" value="1"/>
</dbReference>
<dbReference type="InterPro" id="IPR043135">
    <property type="entry name" value="Fur_C"/>
</dbReference>
<evidence type="ECO:0000256" key="3">
    <source>
        <dbReference type="ARBA" id="ARBA00022833"/>
    </source>
</evidence>
<keyword evidence="3 7" id="KW-0862">Zinc</keyword>
<keyword evidence="6" id="KW-0804">Transcription</keyword>
<dbReference type="PANTHER" id="PTHR33202">
    <property type="entry name" value="ZINC UPTAKE REGULATION PROTEIN"/>
    <property type="match status" value="1"/>
</dbReference>
<evidence type="ECO:0000256" key="7">
    <source>
        <dbReference type="PIRSR" id="PIRSR602481-1"/>
    </source>
</evidence>
<dbReference type="Proteomes" id="UP000593892">
    <property type="component" value="Chromosome"/>
</dbReference>
<dbReference type="EMBL" id="CP063849">
    <property type="protein sequence ID" value="QOY90638.1"/>
    <property type="molecule type" value="Genomic_DNA"/>
</dbReference>
<dbReference type="GO" id="GO:0008270">
    <property type="term" value="F:zinc ion binding"/>
    <property type="evidence" value="ECO:0007669"/>
    <property type="project" value="TreeGrafter"/>
</dbReference>
<evidence type="ECO:0000256" key="1">
    <source>
        <dbReference type="ARBA" id="ARBA00007957"/>
    </source>
</evidence>
<dbReference type="InterPro" id="IPR002481">
    <property type="entry name" value="FUR"/>
</dbReference>
<reference evidence="9 10" key="1">
    <citation type="submission" date="2020-10" db="EMBL/GenBank/DDBJ databases">
        <title>Complete genome sequence of Paludibaculum fermentans P105T, a facultatively anaerobic acidobacterium capable of dissimilatory Fe(III) reduction.</title>
        <authorList>
            <person name="Dedysh S.N."/>
            <person name="Beletsky A.V."/>
            <person name="Kulichevskaya I.S."/>
            <person name="Mardanov A.V."/>
            <person name="Ravin N.V."/>
        </authorList>
    </citation>
    <scope>NUCLEOTIDE SEQUENCE [LARGE SCALE GENOMIC DNA]</scope>
    <source>
        <strain evidence="9 10">P105</strain>
    </source>
</reference>
<gene>
    <name evidence="9" type="ORF">IRI77_12015</name>
</gene>
<dbReference type="GO" id="GO:1900376">
    <property type="term" value="P:regulation of secondary metabolite biosynthetic process"/>
    <property type="evidence" value="ECO:0007669"/>
    <property type="project" value="TreeGrafter"/>
</dbReference>
<dbReference type="AlphaFoldDB" id="A0A7S7SN62"/>
<comment type="cofactor">
    <cofactor evidence="7">
        <name>Zn(2+)</name>
        <dbReference type="ChEBI" id="CHEBI:29105"/>
    </cofactor>
    <text evidence="7">Binds 1 zinc ion per subunit.</text>
</comment>
<evidence type="ECO:0000256" key="5">
    <source>
        <dbReference type="ARBA" id="ARBA00023125"/>
    </source>
</evidence>